<gene>
    <name evidence="10" type="ORF">GPECTOR_70g506</name>
</gene>
<keyword evidence="11" id="KW-1185">Reference proteome</keyword>
<feature type="compositionally biased region" description="Gly residues" evidence="7">
    <location>
        <begin position="351"/>
        <end position="360"/>
    </location>
</feature>
<dbReference type="OrthoDB" id="2105077at2759"/>
<keyword evidence="8" id="KW-1133">Transmembrane helix</keyword>
<evidence type="ECO:0000313" key="11">
    <source>
        <dbReference type="Proteomes" id="UP000075714"/>
    </source>
</evidence>
<dbReference type="InterPro" id="IPR036013">
    <property type="entry name" value="Band_7/SPFH_dom_sf"/>
</dbReference>
<reference evidence="11" key="1">
    <citation type="journal article" date="2016" name="Nat. Commun.">
        <title>The Gonium pectorale genome demonstrates co-option of cell cycle regulation during the evolution of multicellularity.</title>
        <authorList>
            <person name="Hanschen E.R."/>
            <person name="Marriage T.N."/>
            <person name="Ferris P.J."/>
            <person name="Hamaji T."/>
            <person name="Toyoda A."/>
            <person name="Fujiyama A."/>
            <person name="Neme R."/>
            <person name="Noguchi H."/>
            <person name="Minakuchi Y."/>
            <person name="Suzuki M."/>
            <person name="Kawai-Toyooka H."/>
            <person name="Smith D.R."/>
            <person name="Sparks H."/>
            <person name="Anderson J."/>
            <person name="Bakaric R."/>
            <person name="Luria V."/>
            <person name="Karger A."/>
            <person name="Kirschner M.W."/>
            <person name="Durand P.M."/>
            <person name="Michod R.E."/>
            <person name="Nozaki H."/>
            <person name="Olson B.J."/>
        </authorList>
    </citation>
    <scope>NUCLEOTIDE SEQUENCE [LARGE SCALE GENOMIC DNA]</scope>
    <source>
        <strain evidence="11">NIES-2863</strain>
    </source>
</reference>
<dbReference type="AlphaFoldDB" id="A0A150G431"/>
<dbReference type="GO" id="GO:0007005">
    <property type="term" value="P:mitochondrion organization"/>
    <property type="evidence" value="ECO:0007669"/>
    <property type="project" value="TreeGrafter"/>
</dbReference>
<organism evidence="10 11">
    <name type="scientific">Gonium pectorale</name>
    <name type="common">Green alga</name>
    <dbReference type="NCBI Taxonomy" id="33097"/>
    <lineage>
        <taxon>Eukaryota</taxon>
        <taxon>Viridiplantae</taxon>
        <taxon>Chlorophyta</taxon>
        <taxon>core chlorophytes</taxon>
        <taxon>Chlorophyceae</taxon>
        <taxon>CS clade</taxon>
        <taxon>Chlamydomonadales</taxon>
        <taxon>Volvocaceae</taxon>
        <taxon>Gonium</taxon>
    </lineage>
</organism>
<keyword evidence="5" id="KW-0496">Mitochondrion</keyword>
<keyword evidence="4" id="KW-0999">Mitochondrion inner membrane</keyword>
<dbReference type="Pfam" id="PF01145">
    <property type="entry name" value="Band_7"/>
    <property type="match status" value="1"/>
</dbReference>
<accession>A0A150G431</accession>
<dbReference type="InterPro" id="IPR000163">
    <property type="entry name" value="Prohibitin"/>
</dbReference>
<dbReference type="PANTHER" id="PTHR23222:SF1">
    <property type="entry name" value="PROHIBITIN-2"/>
    <property type="match status" value="1"/>
</dbReference>
<comment type="subcellular location">
    <subcellularLocation>
        <location evidence="1">Mitochondrion inner membrane</location>
        <topology evidence="1">Single-pass type II membrane protein</topology>
    </subcellularLocation>
</comment>
<protein>
    <recommendedName>
        <fullName evidence="9">Band 7 domain-containing protein</fullName>
    </recommendedName>
</protein>
<evidence type="ECO:0000259" key="9">
    <source>
        <dbReference type="SMART" id="SM00244"/>
    </source>
</evidence>
<evidence type="ECO:0000313" key="10">
    <source>
        <dbReference type="EMBL" id="KXZ44275.1"/>
    </source>
</evidence>
<dbReference type="EMBL" id="LSYV01000071">
    <property type="protein sequence ID" value="KXZ44275.1"/>
    <property type="molecule type" value="Genomic_DNA"/>
</dbReference>
<feature type="domain" description="Band 7" evidence="9">
    <location>
        <begin position="48"/>
        <end position="209"/>
    </location>
</feature>
<feature type="region of interest" description="Disordered" evidence="7">
    <location>
        <begin position="332"/>
        <end position="360"/>
    </location>
</feature>
<dbReference type="InterPro" id="IPR001107">
    <property type="entry name" value="Band_7"/>
</dbReference>
<comment type="caution">
    <text evidence="10">The sequence shown here is derived from an EMBL/GenBank/DDBJ whole genome shotgun (WGS) entry which is preliminary data.</text>
</comment>
<dbReference type="Proteomes" id="UP000075714">
    <property type="component" value="Unassembled WGS sequence"/>
</dbReference>
<dbReference type="CDD" id="cd03401">
    <property type="entry name" value="SPFH_prohibitin"/>
    <property type="match status" value="1"/>
</dbReference>
<evidence type="ECO:0000256" key="5">
    <source>
        <dbReference type="ARBA" id="ARBA00023128"/>
    </source>
</evidence>
<comment type="similarity">
    <text evidence="2">Belongs to the prohibitin family.</text>
</comment>
<evidence type="ECO:0000256" key="3">
    <source>
        <dbReference type="ARBA" id="ARBA00011786"/>
    </source>
</evidence>
<keyword evidence="8" id="KW-0812">Transmembrane</keyword>
<evidence type="ECO:0000256" key="8">
    <source>
        <dbReference type="SAM" id="Phobius"/>
    </source>
</evidence>
<evidence type="ECO:0000256" key="4">
    <source>
        <dbReference type="ARBA" id="ARBA00022792"/>
    </source>
</evidence>
<dbReference type="GO" id="GO:0005743">
    <property type="term" value="C:mitochondrial inner membrane"/>
    <property type="evidence" value="ECO:0007669"/>
    <property type="project" value="UniProtKB-SubCell"/>
</dbReference>
<dbReference type="PRINTS" id="PR00679">
    <property type="entry name" value="PROHIBITIN"/>
</dbReference>
<evidence type="ECO:0000256" key="7">
    <source>
        <dbReference type="SAM" id="MobiDB-lite"/>
    </source>
</evidence>
<dbReference type="PANTHER" id="PTHR23222">
    <property type="entry name" value="PROHIBITIN"/>
    <property type="match status" value="1"/>
</dbReference>
<sequence>MKAQPFQCIEDPERKEHKPHHRPQSSRGFELKLAVFASFILVLLLVGWPIVSIPAGHLAVVDFFGYVSTRTIPSGMHLKMLFANVHSFSLKTQLLELTLNVPTTEGLIVELDVSILYRIDADMVRQLYLTVGTLYKDVVLLPEVTSTVRSLTASVSSKALYSASRDELSAGIKVQLNQNLRARGIEVEQAMLRKVVLPRLVTTAIEQKLMAEQDSQRMEFVLMKGQQRYGPAAGATVDGGSTTAERQEAERKRIEAQGIADFQNIVSQGISDALLEWKGIEATEKLAGSLNAKVVVVGNARNGLPLILGDGSAGGGGSGTLLGTKRLAAGRAAASEGAEHGESDSAAHLAGGAGAGGPNA</sequence>
<evidence type="ECO:0000256" key="2">
    <source>
        <dbReference type="ARBA" id="ARBA00009658"/>
    </source>
</evidence>
<dbReference type="Gene3D" id="3.30.479.30">
    <property type="entry name" value="Band 7 domain"/>
    <property type="match status" value="1"/>
</dbReference>
<dbReference type="STRING" id="33097.A0A150G431"/>
<feature type="region of interest" description="Disordered" evidence="7">
    <location>
        <begin position="1"/>
        <end position="24"/>
    </location>
</feature>
<evidence type="ECO:0000256" key="6">
    <source>
        <dbReference type="ARBA" id="ARBA00023136"/>
    </source>
</evidence>
<evidence type="ECO:0000256" key="1">
    <source>
        <dbReference type="ARBA" id="ARBA00004140"/>
    </source>
</evidence>
<name>A0A150G431_GONPE</name>
<feature type="transmembrane region" description="Helical" evidence="8">
    <location>
        <begin position="31"/>
        <end position="51"/>
    </location>
</feature>
<keyword evidence="6 8" id="KW-0472">Membrane</keyword>
<dbReference type="SMART" id="SM00244">
    <property type="entry name" value="PHB"/>
    <property type="match status" value="1"/>
</dbReference>
<dbReference type="SUPFAM" id="SSF117892">
    <property type="entry name" value="Band 7/SPFH domain"/>
    <property type="match status" value="1"/>
</dbReference>
<comment type="subunit">
    <text evidence="3">Component of a prohibitin multimeric complex in mitochondrial membranes.</text>
</comment>
<proteinExistence type="inferred from homology"/>